<dbReference type="EMBL" id="LCIB01000035">
    <property type="protein sequence ID" value="KKT45989.1"/>
    <property type="molecule type" value="Genomic_DNA"/>
</dbReference>
<organism evidence="1 2">
    <name type="scientific">Candidatus Gottesmanbacteria bacterium GW2011_GWA2_44_17</name>
    <dbReference type="NCBI Taxonomy" id="1618444"/>
    <lineage>
        <taxon>Bacteria</taxon>
        <taxon>Candidatus Gottesmaniibacteriota</taxon>
    </lineage>
</organism>
<dbReference type="Gene3D" id="3.60.15.10">
    <property type="entry name" value="Ribonuclease Z/Hydroxyacylglutathione hydrolase-like"/>
    <property type="match status" value="1"/>
</dbReference>
<keyword evidence="1" id="KW-0378">Hydrolase</keyword>
<gene>
    <name evidence="1" type="ORF">UW37_C0035G0003</name>
</gene>
<dbReference type="Pfam" id="PF13483">
    <property type="entry name" value="Lactamase_B_3"/>
    <property type="match status" value="1"/>
</dbReference>
<sequence length="215" mass="23026">MDIFPLGHSSFRIKGKTVTVVTDPYDSALVGFGYPKHVSADIVTVSHAHKDHNQTALVEGNPYSVNGPGEYEIKGVGIIGIPLFHDGEKGATRGMVTAYHMEIDGVNVVHLGDVGSSLTSDDVDRLDGVNILFIPVGGVYTIDPNQAAGIIGELEPSIVIPMHYKTPRHNPKEFGDLSPVSAFLKTMGKEAVVAVPKLSTSKDKLPDEMQVVVLE</sequence>
<protein>
    <submittedName>
        <fullName evidence="1">Zn-dependent hydrolase of the beta-lactamase fold-like protein</fullName>
    </submittedName>
</protein>
<dbReference type="SUPFAM" id="SSF56281">
    <property type="entry name" value="Metallo-hydrolase/oxidoreductase"/>
    <property type="match status" value="1"/>
</dbReference>
<evidence type="ECO:0000313" key="1">
    <source>
        <dbReference type="EMBL" id="KKT45989.1"/>
    </source>
</evidence>
<dbReference type="GO" id="GO:0016787">
    <property type="term" value="F:hydrolase activity"/>
    <property type="evidence" value="ECO:0007669"/>
    <property type="project" value="UniProtKB-KW"/>
</dbReference>
<accession>A0A0G1KDS7</accession>
<dbReference type="PANTHER" id="PTHR39189:SF1">
    <property type="entry name" value="UPF0173 METAL-DEPENDENT HYDROLASE YTKL"/>
    <property type="match status" value="1"/>
</dbReference>
<dbReference type="Proteomes" id="UP000034063">
    <property type="component" value="Unassembled WGS sequence"/>
</dbReference>
<evidence type="ECO:0000313" key="2">
    <source>
        <dbReference type="Proteomes" id="UP000034063"/>
    </source>
</evidence>
<dbReference type="AlphaFoldDB" id="A0A0G1KDS7"/>
<comment type="caution">
    <text evidence="1">The sequence shown here is derived from an EMBL/GenBank/DDBJ whole genome shotgun (WGS) entry which is preliminary data.</text>
</comment>
<name>A0A0G1KDS7_9BACT</name>
<proteinExistence type="predicted"/>
<dbReference type="InterPro" id="IPR036866">
    <property type="entry name" value="RibonucZ/Hydroxyglut_hydro"/>
</dbReference>
<reference evidence="1 2" key="1">
    <citation type="journal article" date="2015" name="Nature">
        <title>rRNA introns, odd ribosomes, and small enigmatic genomes across a large radiation of phyla.</title>
        <authorList>
            <person name="Brown C.T."/>
            <person name="Hug L.A."/>
            <person name="Thomas B.C."/>
            <person name="Sharon I."/>
            <person name="Castelle C.J."/>
            <person name="Singh A."/>
            <person name="Wilkins M.J."/>
            <person name="Williams K.H."/>
            <person name="Banfield J.F."/>
        </authorList>
    </citation>
    <scope>NUCLEOTIDE SEQUENCE [LARGE SCALE GENOMIC DNA]</scope>
</reference>
<dbReference type="PANTHER" id="PTHR39189">
    <property type="entry name" value="UPF0173 METAL-DEPENDENT HYDROLASE YTKL"/>
    <property type="match status" value="1"/>
</dbReference>